<feature type="compositionally biased region" description="Polar residues" evidence="1">
    <location>
        <begin position="17"/>
        <end position="38"/>
    </location>
</feature>
<keyword evidence="2" id="KW-0732">Signal</keyword>
<dbReference type="EMBL" id="CP001298">
    <property type="protein sequence ID" value="ACK81240.1"/>
    <property type="molecule type" value="Genomic_DNA"/>
</dbReference>
<evidence type="ECO:0000313" key="4">
    <source>
        <dbReference type="Proteomes" id="UP000002385"/>
    </source>
</evidence>
<dbReference type="AlphaFoldDB" id="B7KYW7"/>
<feature type="chain" id="PRO_5002856887" evidence="2">
    <location>
        <begin position="22"/>
        <end position="118"/>
    </location>
</feature>
<proteinExistence type="predicted"/>
<feature type="region of interest" description="Disordered" evidence="1">
    <location>
        <begin position="82"/>
        <end position="118"/>
    </location>
</feature>
<name>B7KYW7_METC4</name>
<feature type="signal peptide" evidence="2">
    <location>
        <begin position="1"/>
        <end position="21"/>
    </location>
</feature>
<dbReference type="HOGENOM" id="CLU_2070367_0_0_5"/>
<organism evidence="3 4">
    <name type="scientific">Methylorubrum extorquens (strain CM4 / NCIMB 13688)</name>
    <name type="common">Methylobacterium extorquens</name>
    <dbReference type="NCBI Taxonomy" id="440085"/>
    <lineage>
        <taxon>Bacteria</taxon>
        <taxon>Pseudomonadati</taxon>
        <taxon>Pseudomonadota</taxon>
        <taxon>Alphaproteobacteria</taxon>
        <taxon>Hyphomicrobiales</taxon>
        <taxon>Methylobacteriaceae</taxon>
        <taxon>Methylorubrum</taxon>
    </lineage>
</organism>
<sequence length="118" mass="12752">MKIKIALAVSASLLWTKQADAQISRPNRQPTAASTQGLREQPTPEERAQVPGEPERAEAQARMETLYQRVDAGADRAARSICDGCGEGRTAGAKSRRHEASAGKPEKLVDDPAQAPRY</sequence>
<feature type="compositionally biased region" description="Basic and acidic residues" evidence="1">
    <location>
        <begin position="98"/>
        <end position="110"/>
    </location>
</feature>
<reference evidence="3 4" key="2">
    <citation type="journal article" date="2012" name="J. Bacteriol.">
        <title>Complete genome sequences of six strains of the genus Methylobacterium.</title>
        <authorList>
            <person name="Marx C.J."/>
            <person name="Bringel F."/>
            <person name="Chistoserdova L."/>
            <person name="Moulin L."/>
            <person name="Farhan Ul Haque M."/>
            <person name="Fleischman D.E."/>
            <person name="Gruffaz C."/>
            <person name="Jourand P."/>
            <person name="Knief C."/>
            <person name="Lee M.C."/>
            <person name="Muller E.E."/>
            <person name="Nadalig T."/>
            <person name="Peyraud R."/>
            <person name="Roselli S."/>
            <person name="Russ L."/>
            <person name="Goodwin L.A."/>
            <person name="Ivanova N."/>
            <person name="Kyrpides N."/>
            <person name="Lajus A."/>
            <person name="Land M.L."/>
            <person name="Medigue C."/>
            <person name="Mikhailova N."/>
            <person name="Nolan M."/>
            <person name="Woyke T."/>
            <person name="Stolyar S."/>
            <person name="Vorholt J.A."/>
            <person name="Vuilleumier S."/>
        </authorList>
    </citation>
    <scope>NUCLEOTIDE SEQUENCE [LARGE SCALE GENOMIC DNA]</scope>
    <source>
        <strain evidence="4">CM4 / NCIMB 13688</strain>
    </source>
</reference>
<feature type="compositionally biased region" description="Basic and acidic residues" evidence="1">
    <location>
        <begin position="42"/>
        <end position="60"/>
    </location>
</feature>
<accession>B7KYW7</accession>
<dbReference type="Proteomes" id="UP000002385">
    <property type="component" value="Chromosome"/>
</dbReference>
<evidence type="ECO:0000256" key="1">
    <source>
        <dbReference type="SAM" id="MobiDB-lite"/>
    </source>
</evidence>
<protein>
    <submittedName>
        <fullName evidence="3">Uncharacterized protein</fullName>
    </submittedName>
</protein>
<reference evidence="4" key="1">
    <citation type="submission" date="2008-12" db="EMBL/GenBank/DDBJ databases">
        <title>Complete sequence of chromosome of Methylobacterium chloromethanicum CM4.</title>
        <authorList>
            <consortium name="US DOE Joint Genome Institute"/>
            <person name="Lucas S."/>
            <person name="Copeland A."/>
            <person name="Lapidus A."/>
            <person name="Glavina del Rio T."/>
            <person name="Dalin E."/>
            <person name="Tice H."/>
            <person name="Bruce D."/>
            <person name="Goodwin L."/>
            <person name="Pitluck S."/>
            <person name="Chertkov O."/>
            <person name="Brettin T."/>
            <person name="Detter J.C."/>
            <person name="Han C."/>
            <person name="Larimer F."/>
            <person name="Land M."/>
            <person name="Hauser L."/>
            <person name="Kyrpides N."/>
            <person name="Mikhailova N."/>
            <person name="Marx C."/>
            <person name="Richardson P."/>
        </authorList>
    </citation>
    <scope>NUCLEOTIDE SEQUENCE [LARGE SCALE GENOMIC DNA]</scope>
    <source>
        <strain evidence="4">CM4 / NCIMB 13688</strain>
    </source>
</reference>
<feature type="region of interest" description="Disordered" evidence="1">
    <location>
        <begin position="17"/>
        <end position="60"/>
    </location>
</feature>
<evidence type="ECO:0000313" key="3">
    <source>
        <dbReference type="EMBL" id="ACK81240.1"/>
    </source>
</evidence>
<dbReference type="KEGG" id="mch:Mchl_0302"/>
<dbReference type="RefSeq" id="WP_012605446.1">
    <property type="nucleotide sequence ID" value="NC_011757.1"/>
</dbReference>
<evidence type="ECO:0000256" key="2">
    <source>
        <dbReference type="SAM" id="SignalP"/>
    </source>
</evidence>
<gene>
    <name evidence="3" type="ordered locus">Mchl_0302</name>
</gene>